<dbReference type="OrthoDB" id="3545073at2759"/>
<comment type="caution">
    <text evidence="3">The sequence shown here is derived from an EMBL/GenBank/DDBJ whole genome shotgun (WGS) entry which is preliminary data.</text>
</comment>
<dbReference type="InterPro" id="IPR013087">
    <property type="entry name" value="Znf_C2H2_type"/>
</dbReference>
<feature type="region of interest" description="Disordered" evidence="1">
    <location>
        <begin position="675"/>
        <end position="793"/>
    </location>
</feature>
<proteinExistence type="predicted"/>
<evidence type="ECO:0000259" key="2">
    <source>
        <dbReference type="PROSITE" id="PS00028"/>
    </source>
</evidence>
<feature type="compositionally biased region" description="Low complexity" evidence="1">
    <location>
        <begin position="692"/>
        <end position="713"/>
    </location>
</feature>
<evidence type="ECO:0000313" key="4">
    <source>
        <dbReference type="Proteomes" id="UP000070054"/>
    </source>
</evidence>
<accession>A0A135UF34</accession>
<reference evidence="3 4" key="1">
    <citation type="submission" date="2014-02" db="EMBL/GenBank/DDBJ databases">
        <title>The genome sequence of Colletotrichum nymphaeae SA-01.</title>
        <authorList>
            <person name="Baroncelli R."/>
            <person name="Thon M.R."/>
        </authorList>
    </citation>
    <scope>NUCLEOTIDE SEQUENCE [LARGE SCALE GENOMIC DNA]</scope>
    <source>
        <strain evidence="3 4">SA-01</strain>
    </source>
</reference>
<feature type="compositionally biased region" description="Acidic residues" evidence="1">
    <location>
        <begin position="316"/>
        <end position="349"/>
    </location>
</feature>
<gene>
    <name evidence="3" type="ORF">CNYM01_08440</name>
</gene>
<feature type="compositionally biased region" description="Low complexity" evidence="1">
    <location>
        <begin position="20"/>
        <end position="50"/>
    </location>
</feature>
<feature type="compositionally biased region" description="Low complexity" evidence="1">
    <location>
        <begin position="202"/>
        <end position="220"/>
    </location>
</feature>
<sequence>MASNAQAAQPSGLSHSFKHTSSLANTTSTTQANNAIRTVSPSSASGSGDTSGRKMKRTGASKPLMRPSLYGGQAPPWATSLLGGKSITAPAPSPSTPAQASAPLPAQAQAQAQAESKINTPGLESAQAKSGTEDSDDSGSTRSGSPEPARIVSDIAQPDPEDPLAVKLEAVLSEGGSDSDMAREKKSLAQHAKIQALQDSWASSNASGGQSGSAGQLANGKDWLGGSAFEASSKRKHSLNENLAGGDTKRQAKDTGLHGASTRKSPAEGTSSTATEQDLLNVLGLGQPGSRLDILKSTEDALSPAGATHQAQVIESSDEDMDYEDQADADDMTDEDEDEDRETEGDLEIDTTGTPSPKAALPPSQGTDQEFTFTKSPHPRGYLQWRTPQGIESTCGAIIPTNYKFHSDPKNPYICPVRNCRVIFPKWNGLGAHFCAKHRSSKFNDNLDGTLSFVDYYKRVGAKYAAPIVVSQNPLRDDEPPLAEPVTAGYKPVSAPATAPNPVPWGPTPKPMNPAPSRAIPKSYLRNDMAVIKPPSVAPPPSQSVPASDGSLLAYLSGHLSPAYKIPVERPDVKALLKLPRRRPLPQTWRLKYTGIGNLAPLATVALLIFLTGDIATPCCHVCYKHNDPFENFLQPCILMSAAAPGFLKEIGNKACSGCQWRSNFRRERNNCSFLSSSQGASSPQVTPIAPPTRSTVATRSASATTAADAYALPYPPASQPPPKTSTPVSTSSLPPSTQPAPSVHEVDSHPPPSPPRRTTRHSVAIAKPPADSRISTPVGHASSLSGNAMPPNTLEMEDWEVAPGRIRDERSESPTSTSSTVHLMLYCDANPVLDVAFSNSYLTSNQAVTVSEEISFNVIVIKPGESHEWAAESEKIRICSLAAGKLKVKLENTEPFSMGPNGMFKMKPGTACTVLNRLYIDAVAHVTTVSSF</sequence>
<feature type="compositionally biased region" description="Basic and acidic residues" evidence="1">
    <location>
        <begin position="247"/>
        <end position="256"/>
    </location>
</feature>
<feature type="compositionally biased region" description="Polar residues" evidence="1">
    <location>
        <begin position="364"/>
        <end position="375"/>
    </location>
</feature>
<dbReference type="EMBL" id="JEMN01000680">
    <property type="protein sequence ID" value="KXH58995.1"/>
    <property type="molecule type" value="Genomic_DNA"/>
</dbReference>
<feature type="compositionally biased region" description="Pro residues" evidence="1">
    <location>
        <begin position="499"/>
        <end position="514"/>
    </location>
</feature>
<feature type="compositionally biased region" description="Polar residues" evidence="1">
    <location>
        <begin position="262"/>
        <end position="278"/>
    </location>
</feature>
<protein>
    <recommendedName>
        <fullName evidence="2">C2H2-type domain-containing protein</fullName>
    </recommendedName>
</protein>
<organism evidence="3 4">
    <name type="scientific">Colletotrichum nymphaeae SA-01</name>
    <dbReference type="NCBI Taxonomy" id="1460502"/>
    <lineage>
        <taxon>Eukaryota</taxon>
        <taxon>Fungi</taxon>
        <taxon>Dikarya</taxon>
        <taxon>Ascomycota</taxon>
        <taxon>Pezizomycotina</taxon>
        <taxon>Sordariomycetes</taxon>
        <taxon>Hypocreomycetidae</taxon>
        <taxon>Glomerellales</taxon>
        <taxon>Glomerellaceae</taxon>
        <taxon>Colletotrichum</taxon>
        <taxon>Colletotrichum acutatum species complex</taxon>
    </lineage>
</organism>
<feature type="region of interest" description="Disordered" evidence="1">
    <location>
        <begin position="499"/>
        <end position="519"/>
    </location>
</feature>
<evidence type="ECO:0000313" key="3">
    <source>
        <dbReference type="EMBL" id="KXH58995.1"/>
    </source>
</evidence>
<dbReference type="PROSITE" id="PS00028">
    <property type="entry name" value="ZINC_FINGER_C2H2_1"/>
    <property type="match status" value="1"/>
</dbReference>
<keyword evidence="4" id="KW-1185">Reference proteome</keyword>
<dbReference type="Proteomes" id="UP000070054">
    <property type="component" value="Unassembled WGS sequence"/>
</dbReference>
<feature type="compositionally biased region" description="Low complexity" evidence="1">
    <location>
        <begin position="96"/>
        <end position="114"/>
    </location>
</feature>
<feature type="compositionally biased region" description="Pro residues" evidence="1">
    <location>
        <begin position="714"/>
        <end position="725"/>
    </location>
</feature>
<name>A0A135UF34_9PEZI</name>
<evidence type="ECO:0000256" key="1">
    <source>
        <dbReference type="SAM" id="MobiDB-lite"/>
    </source>
</evidence>
<dbReference type="AlphaFoldDB" id="A0A135UF34"/>
<feature type="region of interest" description="Disordered" evidence="1">
    <location>
        <begin position="1"/>
        <end position="379"/>
    </location>
</feature>
<feature type="compositionally biased region" description="Polar residues" evidence="1">
    <location>
        <begin position="675"/>
        <end position="686"/>
    </location>
</feature>
<feature type="compositionally biased region" description="Polar residues" evidence="1">
    <location>
        <begin position="1"/>
        <end position="14"/>
    </location>
</feature>
<feature type="domain" description="C2H2-type" evidence="2">
    <location>
        <begin position="415"/>
        <end position="438"/>
    </location>
</feature>
<feature type="compositionally biased region" description="Low complexity" evidence="1">
    <location>
        <begin position="726"/>
        <end position="743"/>
    </location>
</feature>